<dbReference type="InterPro" id="IPR027463">
    <property type="entry name" value="AcrB_DN_DC_subdom"/>
</dbReference>
<accession>A0A850R704</accession>
<dbReference type="Gene3D" id="3.30.2090.10">
    <property type="entry name" value="Multidrug efflux transporter AcrB TolC docking domain, DN and DC subdomains"/>
    <property type="match status" value="2"/>
</dbReference>
<evidence type="ECO:0000313" key="3">
    <source>
        <dbReference type="Proteomes" id="UP000592294"/>
    </source>
</evidence>
<dbReference type="Gene3D" id="3.30.70.1320">
    <property type="entry name" value="Multidrug efflux transporter AcrB pore domain like"/>
    <property type="match status" value="1"/>
</dbReference>
<keyword evidence="1" id="KW-0812">Transmembrane</keyword>
<dbReference type="Gene3D" id="3.30.70.1440">
    <property type="entry name" value="Multidrug efflux transporter AcrB pore domain"/>
    <property type="match status" value="1"/>
</dbReference>
<dbReference type="Gene3D" id="1.20.1640.10">
    <property type="entry name" value="Multidrug efflux transporter AcrB transmembrane domain"/>
    <property type="match status" value="2"/>
</dbReference>
<dbReference type="PANTHER" id="PTHR32063:SF0">
    <property type="entry name" value="SWARMING MOTILITY PROTEIN SWRC"/>
    <property type="match status" value="1"/>
</dbReference>
<dbReference type="Proteomes" id="UP000592294">
    <property type="component" value="Unassembled WGS sequence"/>
</dbReference>
<feature type="transmembrane region" description="Helical" evidence="1">
    <location>
        <begin position="383"/>
        <end position="404"/>
    </location>
</feature>
<evidence type="ECO:0000313" key="2">
    <source>
        <dbReference type="EMBL" id="NVZ10479.1"/>
    </source>
</evidence>
<proteinExistence type="predicted"/>
<keyword evidence="1" id="KW-1133">Transmembrane helix</keyword>
<feature type="transmembrane region" description="Helical" evidence="1">
    <location>
        <begin position="357"/>
        <end position="377"/>
    </location>
</feature>
<gene>
    <name evidence="2" type="ORF">HW932_14535</name>
</gene>
<dbReference type="GO" id="GO:0042910">
    <property type="term" value="F:xenobiotic transmembrane transporter activity"/>
    <property type="evidence" value="ECO:0007669"/>
    <property type="project" value="TreeGrafter"/>
</dbReference>
<dbReference type="PRINTS" id="PR00702">
    <property type="entry name" value="ACRIFLAVINRP"/>
</dbReference>
<evidence type="ECO:0000256" key="1">
    <source>
        <dbReference type="SAM" id="Phobius"/>
    </source>
</evidence>
<dbReference type="EMBL" id="JABZEO010000010">
    <property type="protein sequence ID" value="NVZ10479.1"/>
    <property type="molecule type" value="Genomic_DNA"/>
</dbReference>
<dbReference type="AlphaFoldDB" id="A0A850R704"/>
<feature type="transmembrane region" description="Helical" evidence="1">
    <location>
        <begin position="434"/>
        <end position="459"/>
    </location>
</feature>
<feature type="transmembrane region" description="Helical" evidence="1">
    <location>
        <begin position="958"/>
        <end position="975"/>
    </location>
</feature>
<feature type="transmembrane region" description="Helical" evidence="1">
    <location>
        <begin position="880"/>
        <end position="900"/>
    </location>
</feature>
<feature type="transmembrane region" description="Helical" evidence="1">
    <location>
        <begin position="987"/>
        <end position="1011"/>
    </location>
</feature>
<keyword evidence="3" id="KW-1185">Reference proteome</keyword>
<dbReference type="RefSeq" id="WP_176977219.1">
    <property type="nucleotide sequence ID" value="NZ_JABZEO010000010.1"/>
</dbReference>
<dbReference type="SUPFAM" id="SSF82714">
    <property type="entry name" value="Multidrug efflux transporter AcrB TolC docking domain, DN and DC subdomains"/>
    <property type="match status" value="2"/>
</dbReference>
<dbReference type="GO" id="GO:0005886">
    <property type="term" value="C:plasma membrane"/>
    <property type="evidence" value="ECO:0007669"/>
    <property type="project" value="TreeGrafter"/>
</dbReference>
<reference evidence="2 3" key="1">
    <citation type="submission" date="2020-06" db="EMBL/GenBank/DDBJ databases">
        <title>Whole-genome sequence of Allochromatium humboldtianum DSM 21881, type strain.</title>
        <authorList>
            <person name="Kyndt J.A."/>
            <person name="Meyer T.E."/>
        </authorList>
    </citation>
    <scope>NUCLEOTIDE SEQUENCE [LARGE SCALE GENOMIC DNA]</scope>
    <source>
        <strain evidence="2 3">DSM 21881</strain>
    </source>
</reference>
<feature type="transmembrane region" description="Helical" evidence="1">
    <location>
        <begin position="854"/>
        <end position="873"/>
    </location>
</feature>
<sequence length="1029" mass="112066">MIRTAIQRPISTLVLILGLALFGVTNLTRLPVDFLPDITYPLIKLSIAWTGATPEDIDRNLADPIERQLAAVDGLDYLSSSAIEGLYQLDVNFRYGVDVDTAYQDALAAFARAQRDLPADIEPAIIIKADPSQLPVVQVAFESERQDLTQLRTWVDNWLTDRLLAAGGVAGVDVAGGLEREIRVLIDHVALEKYGLSLELIERRLKEENLTRLGGRVTGANQETIVRTLGEYQDLETIRDILIARTETGRLRLRDIARVEDSHEEARLITRLDGRPAVKVNIIKQADANTVETVQAVRARLAELESAFPAGMQYALLENQADYIESSIRGVRNTVVEAAVLVVLTVLVFLGSPRQVFIIAVVIPITLAINVFVMRLAGFSLNIFSLGGMVIAIGIMLDAGTIVLENITRLRRAHPDEPAAEIAWRATREVGGPITAAILAFFALFLPFLLVPGLITLLFRELVLIILSIIGISLLNALLLVPMLSALLIKVEAPGKANLSERLNDWMRRHYGRSLGWVLRHRLPVIGLFIAFLVGGVLAFKQSGGEFLPAVDDGRVMVKVRMPAGAALDRLDRINRAIESLVRDDPRVASVFALTGGAVRGLYTNAIGNEGQVDIELVPAEERDITTTAYIAELRPKVAKLLAPGASLMVTQKKMRGIRQVGESEIEVEINGAEIDTLFRTAQQVAERLGERPELTNVHLSLDYSKPEWQVEIDRVKAGELGLTVTGIADTLRGYIGGHVPTRFRDGNDLFDLRVIVPERELASRNDVEDLVLAVPDGGYVRLRDVASVTRAAGPVEVIRKNQVKQVIVRADPAGVDLAAAQTATRAALAEVAWPTGYAWTLSGKGQQMVEMQAVVREVLGLALFFSFLVLAAQFNSLRLPLVVFLAAPFCLAGIGYALLLGGQPFGATVIIGVMVVLATNVNDGVLLIETAERLRAEGMERIKATQRAAELRLRPRLMITLPVSLGFVPLAFALEPGGELLRPLAVAAIGGLLAAVLVALYLVPVLYTLVARRDGRLKHPSTTSIDNA</sequence>
<dbReference type="PANTHER" id="PTHR32063">
    <property type="match status" value="1"/>
</dbReference>
<feature type="transmembrane region" description="Helical" evidence="1">
    <location>
        <begin position="330"/>
        <end position="350"/>
    </location>
</feature>
<feature type="transmembrane region" description="Helical" evidence="1">
    <location>
        <begin position="906"/>
        <end position="929"/>
    </location>
</feature>
<dbReference type="SUPFAM" id="SSF82866">
    <property type="entry name" value="Multidrug efflux transporter AcrB transmembrane domain"/>
    <property type="match status" value="2"/>
</dbReference>
<dbReference type="SUPFAM" id="SSF82693">
    <property type="entry name" value="Multidrug efflux transporter AcrB pore domain, PN1, PN2, PC1 and PC2 subdomains"/>
    <property type="match status" value="3"/>
</dbReference>
<dbReference type="Pfam" id="PF00873">
    <property type="entry name" value="ACR_tran"/>
    <property type="match status" value="1"/>
</dbReference>
<feature type="transmembrane region" description="Helical" evidence="1">
    <location>
        <begin position="465"/>
        <end position="489"/>
    </location>
</feature>
<comment type="caution">
    <text evidence="2">The sequence shown here is derived from an EMBL/GenBank/DDBJ whole genome shotgun (WGS) entry which is preliminary data.</text>
</comment>
<protein>
    <submittedName>
        <fullName evidence="2">Efflux RND transporter permease subunit</fullName>
    </submittedName>
</protein>
<keyword evidence="1" id="KW-0472">Membrane</keyword>
<name>A0A850R704_9GAMM</name>
<feature type="transmembrane region" description="Helical" evidence="1">
    <location>
        <begin position="523"/>
        <end position="540"/>
    </location>
</feature>
<organism evidence="2 3">
    <name type="scientific">Allochromatium humboldtianum</name>
    <dbReference type="NCBI Taxonomy" id="504901"/>
    <lineage>
        <taxon>Bacteria</taxon>
        <taxon>Pseudomonadati</taxon>
        <taxon>Pseudomonadota</taxon>
        <taxon>Gammaproteobacteria</taxon>
        <taxon>Chromatiales</taxon>
        <taxon>Chromatiaceae</taxon>
        <taxon>Allochromatium</taxon>
    </lineage>
</organism>
<dbReference type="InterPro" id="IPR001036">
    <property type="entry name" value="Acrflvin-R"/>
</dbReference>
<dbReference type="Gene3D" id="3.30.70.1430">
    <property type="entry name" value="Multidrug efflux transporter AcrB pore domain"/>
    <property type="match status" value="2"/>
</dbReference>